<gene>
    <name evidence="4" type="primary">RSC1A1</name>
</gene>
<dbReference type="GO" id="GO:0030054">
    <property type="term" value="C:cell junction"/>
    <property type="evidence" value="ECO:0007669"/>
    <property type="project" value="Ensembl"/>
</dbReference>
<feature type="compositionally biased region" description="Basic and acidic residues" evidence="1">
    <location>
        <begin position="205"/>
        <end position="220"/>
    </location>
</feature>
<evidence type="ECO:0000256" key="2">
    <source>
        <dbReference type="SAM" id="SignalP"/>
    </source>
</evidence>
<feature type="region of interest" description="Disordered" evidence="1">
    <location>
        <begin position="508"/>
        <end position="579"/>
    </location>
</feature>
<evidence type="ECO:0000256" key="1">
    <source>
        <dbReference type="SAM" id="MobiDB-lite"/>
    </source>
</evidence>
<feature type="region of interest" description="Disordered" evidence="1">
    <location>
        <begin position="426"/>
        <end position="479"/>
    </location>
</feature>
<dbReference type="PROSITE" id="PS50030">
    <property type="entry name" value="UBA"/>
    <property type="match status" value="1"/>
</dbReference>
<dbReference type="PANTHER" id="PTHR15397">
    <property type="entry name" value="SODIUM-GLUCOSE COTRANSPORTER REGULATORY PROTEIN -RELATED"/>
    <property type="match status" value="1"/>
</dbReference>
<feature type="compositionally biased region" description="Low complexity" evidence="1">
    <location>
        <begin position="559"/>
        <end position="577"/>
    </location>
</feature>
<name>A0A8B9BZE4_9AVES</name>
<dbReference type="SMART" id="SM00165">
    <property type="entry name" value="UBA"/>
    <property type="match status" value="1"/>
</dbReference>
<feature type="signal peptide" evidence="2">
    <location>
        <begin position="1"/>
        <end position="15"/>
    </location>
</feature>
<dbReference type="GO" id="GO:0042997">
    <property type="term" value="P:negative regulation of Golgi to plasma membrane protein transport"/>
    <property type="evidence" value="ECO:0007669"/>
    <property type="project" value="Ensembl"/>
</dbReference>
<reference evidence="4" key="2">
    <citation type="submission" date="2025-09" db="UniProtKB">
        <authorList>
            <consortium name="Ensembl"/>
        </authorList>
    </citation>
    <scope>IDENTIFICATION</scope>
</reference>
<feature type="region of interest" description="Disordered" evidence="1">
    <location>
        <begin position="181"/>
        <end position="264"/>
    </location>
</feature>
<dbReference type="AlphaFoldDB" id="A0A8B9BZE4"/>
<evidence type="ECO:0000313" key="4">
    <source>
        <dbReference type="Ensembl" id="ENSABRP00000011526.1"/>
    </source>
</evidence>
<feature type="region of interest" description="Disordered" evidence="1">
    <location>
        <begin position="25"/>
        <end position="48"/>
    </location>
</feature>
<feature type="compositionally biased region" description="Basic and acidic residues" evidence="1">
    <location>
        <begin position="453"/>
        <end position="464"/>
    </location>
</feature>
<feature type="compositionally biased region" description="Polar residues" evidence="1">
    <location>
        <begin position="327"/>
        <end position="349"/>
    </location>
</feature>
<feature type="compositionally biased region" description="Polar residues" evidence="1">
    <location>
        <begin position="297"/>
        <end position="319"/>
    </location>
</feature>
<keyword evidence="2" id="KW-0732">Signal</keyword>
<keyword evidence="5" id="KW-1185">Reference proteome</keyword>
<dbReference type="GO" id="GO:0010829">
    <property type="term" value="P:negative regulation of D-glucose transmembrane transport"/>
    <property type="evidence" value="ECO:0007669"/>
    <property type="project" value="Ensembl"/>
</dbReference>
<feature type="domain" description="UBA" evidence="3">
    <location>
        <begin position="601"/>
        <end position="641"/>
    </location>
</feature>
<sequence>MVLLCSNYLFLSVLCIENSDKETTSLEMPSLPASDGFQNPVQSSGQSSKICNPTNQLLDRSVSAPASICSSESSLAEPINPRAVKSFESSTECQITPEKEHPLLLQHLSKNSSLADNKPSLQTGEVTCCSPACPSQKTLKETFVADSLMECNAKEYGCGQEPPLEVTKENSLTNTAKHGQIEDVSLSSEQEEQKQKNKLAIGHQTCKESEKPEQLEKQIDTTDPEVPCKVGGVEKPVVEEEGHTASQPENPPAETRGDGLEKADLPCMKGSIQMSASCSCMHMEVDVVERSVAEVHSSASKQKQQPENGSVSDLNSDASSMEVESLKSATSLSDPVSTPDVSQSKSTSEIPAKYNELSNETAEISSPPPSIHQPDTDPGRPVEEPCFSLATALKELHRLLIISRKGECKLLASEVSQLEMVHKEQAQQKGFSEDEQKGLHPSGQEQSCSSFKGRSEGRKAEGNHPCDSGTENNLGSISHMESAIGEGALEIQEFSGKNDLILVTSAATSDQQQSSEQAEVLAEWNQSPTSPALEQNTSISSQTALDEDAPQDIRAPFTGAPGRSSSSSPEGPWSLGGCEEPLLSPLAGYTEFPLAASPPPAFPAADVDRILGAGFTMREALEALEQADGNADLALLILLAKSIVVPT</sequence>
<accession>A0A8B9BZE4</accession>
<dbReference type="GeneTree" id="ENSGT00390000005744"/>
<feature type="chain" id="PRO_5034665336" evidence="2">
    <location>
        <begin position="16"/>
        <end position="647"/>
    </location>
</feature>
<feature type="compositionally biased region" description="Polar residues" evidence="1">
    <location>
        <begin position="443"/>
        <end position="452"/>
    </location>
</feature>
<proteinExistence type="predicted"/>
<evidence type="ECO:0000313" key="5">
    <source>
        <dbReference type="Proteomes" id="UP000694426"/>
    </source>
</evidence>
<dbReference type="GO" id="GO:0005654">
    <property type="term" value="C:nucleoplasm"/>
    <property type="evidence" value="ECO:0007669"/>
    <property type="project" value="Ensembl"/>
</dbReference>
<dbReference type="Ensembl" id="ENSABRT00000016463.1">
    <property type="protein sequence ID" value="ENSABRP00000011526.1"/>
    <property type="gene ID" value="ENSABRG00000010328.1"/>
</dbReference>
<feature type="compositionally biased region" description="Polar residues" evidence="1">
    <location>
        <begin position="36"/>
        <end position="48"/>
    </location>
</feature>
<dbReference type="PANTHER" id="PTHR15397:SF3">
    <property type="entry name" value="DNA DAMAGE INDUCIBLE 1 HOMOLOG 2"/>
    <property type="match status" value="1"/>
</dbReference>
<feature type="compositionally biased region" description="Basic and acidic residues" evidence="1">
    <location>
        <begin position="255"/>
        <end position="264"/>
    </location>
</feature>
<feature type="region of interest" description="Disordered" evidence="1">
    <location>
        <begin position="296"/>
        <end position="384"/>
    </location>
</feature>
<feature type="compositionally biased region" description="Basic and acidic residues" evidence="1">
    <location>
        <begin position="426"/>
        <end position="438"/>
    </location>
</feature>
<protein>
    <submittedName>
        <fullName evidence="4">Regulator of solute carriers 1</fullName>
    </submittedName>
</protein>
<feature type="compositionally biased region" description="Low complexity" evidence="1">
    <location>
        <begin position="508"/>
        <end position="519"/>
    </location>
</feature>
<dbReference type="InterPro" id="IPR015940">
    <property type="entry name" value="UBA"/>
</dbReference>
<organism evidence="4 5">
    <name type="scientific">Anser brachyrhynchus</name>
    <name type="common">Pink-footed goose</name>
    <dbReference type="NCBI Taxonomy" id="132585"/>
    <lineage>
        <taxon>Eukaryota</taxon>
        <taxon>Metazoa</taxon>
        <taxon>Chordata</taxon>
        <taxon>Craniata</taxon>
        <taxon>Vertebrata</taxon>
        <taxon>Euteleostomi</taxon>
        <taxon>Archelosauria</taxon>
        <taxon>Archosauria</taxon>
        <taxon>Dinosauria</taxon>
        <taxon>Saurischia</taxon>
        <taxon>Theropoda</taxon>
        <taxon>Coelurosauria</taxon>
        <taxon>Aves</taxon>
        <taxon>Neognathae</taxon>
        <taxon>Galloanserae</taxon>
        <taxon>Anseriformes</taxon>
        <taxon>Anatidae</taxon>
        <taxon>Anserinae</taxon>
        <taxon>Anser</taxon>
    </lineage>
</organism>
<dbReference type="GO" id="GO:0019871">
    <property type="term" value="F:sodium channel inhibitor activity"/>
    <property type="evidence" value="ECO:0007669"/>
    <property type="project" value="Ensembl"/>
</dbReference>
<dbReference type="Proteomes" id="UP000694426">
    <property type="component" value="Unplaced"/>
</dbReference>
<feature type="compositionally biased region" description="Polar residues" evidence="1">
    <location>
        <begin position="524"/>
        <end position="544"/>
    </location>
</feature>
<reference evidence="4" key="1">
    <citation type="submission" date="2025-08" db="UniProtKB">
        <authorList>
            <consortium name="Ensembl"/>
        </authorList>
    </citation>
    <scope>IDENTIFICATION</scope>
</reference>
<evidence type="ECO:0000259" key="3">
    <source>
        <dbReference type="PROSITE" id="PS50030"/>
    </source>
</evidence>
<dbReference type="GO" id="GO:0032243">
    <property type="term" value="P:negative regulation of nucleoside transport"/>
    <property type="evidence" value="ECO:0007669"/>
    <property type="project" value="Ensembl"/>
</dbReference>
<feature type="compositionally biased region" description="Basic and acidic residues" evidence="1">
    <location>
        <begin position="374"/>
        <end position="383"/>
    </location>
</feature>